<name>A0A8J2U9U2_9BACT</name>
<proteinExistence type="inferred from homology"/>
<dbReference type="PANTHER" id="PTHR34039">
    <property type="entry name" value="UPF0102 PROTEIN YRAN"/>
    <property type="match status" value="1"/>
</dbReference>
<dbReference type="InterPro" id="IPR011335">
    <property type="entry name" value="Restrct_endonuc-II-like"/>
</dbReference>
<dbReference type="Proteomes" id="UP000607559">
    <property type="component" value="Unassembled WGS sequence"/>
</dbReference>
<dbReference type="HAMAP" id="MF_00048">
    <property type="entry name" value="UPF0102"/>
    <property type="match status" value="1"/>
</dbReference>
<dbReference type="SUPFAM" id="SSF52980">
    <property type="entry name" value="Restriction endonuclease-like"/>
    <property type="match status" value="1"/>
</dbReference>
<dbReference type="Gene3D" id="3.40.1350.10">
    <property type="match status" value="1"/>
</dbReference>
<dbReference type="RefSeq" id="WP_188929304.1">
    <property type="nucleotide sequence ID" value="NZ_BMJC01000001.1"/>
</dbReference>
<evidence type="ECO:0000256" key="1">
    <source>
        <dbReference type="ARBA" id="ARBA00006738"/>
    </source>
</evidence>
<gene>
    <name evidence="3" type="ORF">GCM10011511_10800</name>
</gene>
<evidence type="ECO:0000256" key="2">
    <source>
        <dbReference type="HAMAP-Rule" id="MF_00048"/>
    </source>
</evidence>
<dbReference type="Pfam" id="PF02021">
    <property type="entry name" value="UPF0102"/>
    <property type="match status" value="1"/>
</dbReference>
<reference evidence="3" key="1">
    <citation type="journal article" date="2014" name="Int. J. Syst. Evol. Microbiol.">
        <title>Complete genome sequence of Corynebacterium casei LMG S-19264T (=DSM 44701T), isolated from a smear-ripened cheese.</title>
        <authorList>
            <consortium name="US DOE Joint Genome Institute (JGI-PGF)"/>
            <person name="Walter F."/>
            <person name="Albersmeier A."/>
            <person name="Kalinowski J."/>
            <person name="Ruckert C."/>
        </authorList>
    </citation>
    <scope>NUCLEOTIDE SEQUENCE</scope>
    <source>
        <strain evidence="3">CGMCC 1.15448</strain>
    </source>
</reference>
<dbReference type="GO" id="GO:0003676">
    <property type="term" value="F:nucleic acid binding"/>
    <property type="evidence" value="ECO:0007669"/>
    <property type="project" value="InterPro"/>
</dbReference>
<dbReference type="PANTHER" id="PTHR34039:SF1">
    <property type="entry name" value="UPF0102 PROTEIN YRAN"/>
    <property type="match status" value="1"/>
</dbReference>
<keyword evidence="4" id="KW-1185">Reference proteome</keyword>
<reference evidence="3" key="2">
    <citation type="submission" date="2020-09" db="EMBL/GenBank/DDBJ databases">
        <authorList>
            <person name="Sun Q."/>
            <person name="Zhou Y."/>
        </authorList>
    </citation>
    <scope>NUCLEOTIDE SEQUENCE</scope>
    <source>
        <strain evidence="3">CGMCC 1.15448</strain>
    </source>
</reference>
<sequence>MPSNTEIGSRGEMLAAQWLTKQGFDILKRNFRHGRYEVDIIAGRNAILHFIEVKSRRSITYGHPEESISRKKLEHILQGAAGWLCQWPGYRRVQYDVLAITIRNGAPPEYAFFEDVYL</sequence>
<dbReference type="InterPro" id="IPR011856">
    <property type="entry name" value="tRNA_endonuc-like_dom_sf"/>
</dbReference>
<comment type="caution">
    <text evidence="3">The sequence shown here is derived from an EMBL/GenBank/DDBJ whole genome shotgun (WGS) entry which is preliminary data.</text>
</comment>
<dbReference type="AlphaFoldDB" id="A0A8J2U9U2"/>
<dbReference type="EMBL" id="BMJC01000001">
    <property type="protein sequence ID" value="GGA89418.1"/>
    <property type="molecule type" value="Genomic_DNA"/>
</dbReference>
<dbReference type="CDD" id="cd20736">
    <property type="entry name" value="PoNe_Nuclease"/>
    <property type="match status" value="1"/>
</dbReference>
<comment type="similarity">
    <text evidence="1 2">Belongs to the UPF0102 family.</text>
</comment>
<evidence type="ECO:0000313" key="4">
    <source>
        <dbReference type="Proteomes" id="UP000607559"/>
    </source>
</evidence>
<evidence type="ECO:0000313" key="3">
    <source>
        <dbReference type="EMBL" id="GGA89418.1"/>
    </source>
</evidence>
<accession>A0A8J2U9U2</accession>
<organism evidence="3 4">
    <name type="scientific">Puia dinghuensis</name>
    <dbReference type="NCBI Taxonomy" id="1792502"/>
    <lineage>
        <taxon>Bacteria</taxon>
        <taxon>Pseudomonadati</taxon>
        <taxon>Bacteroidota</taxon>
        <taxon>Chitinophagia</taxon>
        <taxon>Chitinophagales</taxon>
        <taxon>Chitinophagaceae</taxon>
        <taxon>Puia</taxon>
    </lineage>
</organism>
<dbReference type="InterPro" id="IPR003509">
    <property type="entry name" value="UPF0102_YraN-like"/>
</dbReference>
<protein>
    <recommendedName>
        <fullName evidence="2">UPF0102 protein GCM10011511_10800</fullName>
    </recommendedName>
</protein>